<dbReference type="AlphaFoldDB" id="A0A1H5Y7J6"/>
<evidence type="ECO:0000256" key="7">
    <source>
        <dbReference type="RuleBase" id="RU003788"/>
    </source>
</evidence>
<dbReference type="InterPro" id="IPR033907">
    <property type="entry name" value="Endolysin_autolysin"/>
</dbReference>
<sequence length="151" mass="16247">MSKFTYSAAGLELTKSFEGLRLTAYRDVAGIWTIGYGHTGADVHEGQAISEFVAEALLRADVMPCVAAVNRGVKVPIVQHQFDALVDFAFNAGVGNLLKSTLLQKVNLEDFVGAAVQFGLWIHADGEPQPGLVRRRKAEAAMFRGKIVTGA</sequence>
<keyword evidence="4 7" id="KW-0378">Hydrolase</keyword>
<dbReference type="HAMAP" id="MF_04110">
    <property type="entry name" value="ENDOLYSIN_T4"/>
    <property type="match status" value="1"/>
</dbReference>
<keyword evidence="9" id="KW-1185">Reference proteome</keyword>
<dbReference type="SUPFAM" id="SSF53955">
    <property type="entry name" value="Lysozyme-like"/>
    <property type="match status" value="1"/>
</dbReference>
<dbReference type="CDD" id="cd00737">
    <property type="entry name" value="lyz_endolysin_autolysin"/>
    <property type="match status" value="1"/>
</dbReference>
<dbReference type="InterPro" id="IPR002196">
    <property type="entry name" value="Glyco_hydro_24"/>
</dbReference>
<name>A0A1H5Y7J6_9BACT</name>
<evidence type="ECO:0000256" key="4">
    <source>
        <dbReference type="ARBA" id="ARBA00022801"/>
    </source>
</evidence>
<dbReference type="GO" id="GO:0009253">
    <property type="term" value="P:peptidoglycan catabolic process"/>
    <property type="evidence" value="ECO:0007669"/>
    <property type="project" value="InterPro"/>
</dbReference>
<evidence type="ECO:0000313" key="8">
    <source>
        <dbReference type="EMBL" id="SEG20059.1"/>
    </source>
</evidence>
<comment type="catalytic activity">
    <reaction evidence="1 7">
        <text>Hydrolysis of (1-&gt;4)-beta-linkages between N-acetylmuramic acid and N-acetyl-D-glucosamine residues in a peptidoglycan and between N-acetyl-D-glucosamine residues in chitodextrins.</text>
        <dbReference type="EC" id="3.2.1.17"/>
    </reaction>
</comment>
<keyword evidence="6 7" id="KW-0326">Glycosidase</keyword>
<evidence type="ECO:0000256" key="5">
    <source>
        <dbReference type="ARBA" id="ARBA00023200"/>
    </source>
</evidence>
<organism evidence="8 9">
    <name type="scientific">Bryocella elongata</name>
    <dbReference type="NCBI Taxonomy" id="863522"/>
    <lineage>
        <taxon>Bacteria</taxon>
        <taxon>Pseudomonadati</taxon>
        <taxon>Acidobacteriota</taxon>
        <taxon>Terriglobia</taxon>
        <taxon>Terriglobales</taxon>
        <taxon>Acidobacteriaceae</taxon>
        <taxon>Bryocella</taxon>
    </lineage>
</organism>
<dbReference type="EC" id="3.2.1.17" evidence="7"/>
<dbReference type="RefSeq" id="WP_103933048.1">
    <property type="nucleotide sequence ID" value="NZ_FNVA01000003.1"/>
</dbReference>
<dbReference type="GO" id="GO:0031640">
    <property type="term" value="P:killing of cells of another organism"/>
    <property type="evidence" value="ECO:0007669"/>
    <property type="project" value="UniProtKB-KW"/>
</dbReference>
<keyword evidence="2 7" id="KW-0929">Antimicrobial</keyword>
<gene>
    <name evidence="8" type="ORF">SAMN05421819_2166</name>
</gene>
<protein>
    <recommendedName>
        <fullName evidence="7">Lysozyme</fullName>
        <ecNumber evidence="7">3.2.1.17</ecNumber>
    </recommendedName>
</protein>
<evidence type="ECO:0000256" key="2">
    <source>
        <dbReference type="ARBA" id="ARBA00022529"/>
    </source>
</evidence>
<dbReference type="OrthoDB" id="9802228at2"/>
<dbReference type="GO" id="GO:0016998">
    <property type="term" value="P:cell wall macromolecule catabolic process"/>
    <property type="evidence" value="ECO:0007669"/>
    <property type="project" value="InterPro"/>
</dbReference>
<dbReference type="InterPro" id="IPR051018">
    <property type="entry name" value="Bacteriophage_GH24"/>
</dbReference>
<proteinExistence type="inferred from homology"/>
<evidence type="ECO:0000256" key="6">
    <source>
        <dbReference type="ARBA" id="ARBA00023295"/>
    </source>
</evidence>
<dbReference type="Pfam" id="PF00959">
    <property type="entry name" value="Phage_lysozyme"/>
    <property type="match status" value="1"/>
</dbReference>
<keyword evidence="5" id="KW-1035">Host cytoplasm</keyword>
<comment type="similarity">
    <text evidence="7">Belongs to the glycosyl hydrolase 24 family.</text>
</comment>
<dbReference type="EMBL" id="FNVA01000003">
    <property type="protein sequence ID" value="SEG20059.1"/>
    <property type="molecule type" value="Genomic_DNA"/>
</dbReference>
<dbReference type="InterPro" id="IPR023346">
    <property type="entry name" value="Lysozyme-like_dom_sf"/>
</dbReference>
<evidence type="ECO:0000313" key="9">
    <source>
        <dbReference type="Proteomes" id="UP000236728"/>
    </source>
</evidence>
<dbReference type="Gene3D" id="1.10.530.40">
    <property type="match status" value="1"/>
</dbReference>
<evidence type="ECO:0000256" key="3">
    <source>
        <dbReference type="ARBA" id="ARBA00022638"/>
    </source>
</evidence>
<dbReference type="GO" id="GO:0042742">
    <property type="term" value="P:defense response to bacterium"/>
    <property type="evidence" value="ECO:0007669"/>
    <property type="project" value="UniProtKB-KW"/>
</dbReference>
<dbReference type="PANTHER" id="PTHR38107">
    <property type="match status" value="1"/>
</dbReference>
<keyword evidence="3 7" id="KW-0081">Bacteriolytic enzyme</keyword>
<dbReference type="GO" id="GO:0003796">
    <property type="term" value="F:lysozyme activity"/>
    <property type="evidence" value="ECO:0007669"/>
    <property type="project" value="UniProtKB-EC"/>
</dbReference>
<dbReference type="PANTHER" id="PTHR38107:SF3">
    <property type="entry name" value="LYSOZYME RRRD-RELATED"/>
    <property type="match status" value="1"/>
</dbReference>
<reference evidence="8 9" key="1">
    <citation type="submission" date="2016-10" db="EMBL/GenBank/DDBJ databases">
        <authorList>
            <person name="de Groot N.N."/>
        </authorList>
    </citation>
    <scope>NUCLEOTIDE SEQUENCE [LARGE SCALE GENOMIC DNA]</scope>
    <source>
        <strain evidence="8 9">DSM 22489</strain>
    </source>
</reference>
<dbReference type="InterPro" id="IPR023347">
    <property type="entry name" value="Lysozyme_dom_sf"/>
</dbReference>
<evidence type="ECO:0000256" key="1">
    <source>
        <dbReference type="ARBA" id="ARBA00000632"/>
    </source>
</evidence>
<dbReference type="InterPro" id="IPR034690">
    <property type="entry name" value="Endolysin_T4_type"/>
</dbReference>
<dbReference type="Proteomes" id="UP000236728">
    <property type="component" value="Unassembled WGS sequence"/>
</dbReference>
<accession>A0A1H5Y7J6</accession>